<evidence type="ECO:0000313" key="4">
    <source>
        <dbReference type="Proteomes" id="UP000215301"/>
    </source>
</evidence>
<gene>
    <name evidence="2" type="ORF">CE561_00310</name>
    <name evidence="1" type="ORF">Thert_02620</name>
</gene>
<dbReference type="RefSeq" id="WP_013297367.1">
    <property type="nucleotide sequence ID" value="NZ_CP016893.1"/>
</dbReference>
<evidence type="ECO:0000313" key="3">
    <source>
        <dbReference type="Proteomes" id="UP000214975"/>
    </source>
</evidence>
<evidence type="ECO:0000313" key="1">
    <source>
        <dbReference type="EMBL" id="AST58469.1"/>
    </source>
</evidence>
<reference evidence="1 3" key="1">
    <citation type="submission" date="2016-08" db="EMBL/GenBank/DDBJ databases">
        <title>A novel genetic cassette of butanologenic Thermoanaerobacterium thermosaccharolyticum that directly convert cellulose to butanol.</title>
        <authorList>
            <person name="Li T."/>
            <person name="He J."/>
        </authorList>
    </citation>
    <scope>NUCLEOTIDE SEQUENCE [LARGE SCALE GENOMIC DNA]</scope>
    <source>
        <strain evidence="1 3">TG57</strain>
    </source>
</reference>
<dbReference type="InterPro" id="IPR020256">
    <property type="entry name" value="Spore_coat_CotJA"/>
</dbReference>
<dbReference type="Proteomes" id="UP000214975">
    <property type="component" value="Chromosome"/>
</dbReference>
<organism evidence="2 4">
    <name type="scientific">Thermoanaerobacterium thermosaccharolyticum</name>
    <name type="common">Clostridium thermosaccharolyticum</name>
    <dbReference type="NCBI Taxonomy" id="1517"/>
    <lineage>
        <taxon>Bacteria</taxon>
        <taxon>Bacillati</taxon>
        <taxon>Bacillota</taxon>
        <taxon>Clostridia</taxon>
        <taxon>Thermoanaerobacterales</taxon>
        <taxon>Thermoanaerobacteraceae</taxon>
        <taxon>Thermoanaerobacterium</taxon>
    </lineage>
</organism>
<dbReference type="EMBL" id="CP016893">
    <property type="protein sequence ID" value="AST58469.1"/>
    <property type="molecule type" value="Genomic_DNA"/>
</dbReference>
<accession>A0A231VNB0</accession>
<dbReference type="AlphaFoldDB" id="A0A231VNB0"/>
<dbReference type="Proteomes" id="UP000215301">
    <property type="component" value="Unassembled WGS sequence"/>
</dbReference>
<evidence type="ECO:0000313" key="2">
    <source>
        <dbReference type="EMBL" id="OXT09451.1"/>
    </source>
</evidence>
<name>A0A231VNB0_THETR</name>
<reference evidence="2 4" key="2">
    <citation type="submission" date="2017-06" db="EMBL/GenBank/DDBJ databases">
        <title>Isolation and characterization of a thermophilic and butanogenic Thermoanaerobacterium thermosaccharolyticum M5 capable of efficient degradation of hemicellulose.</title>
        <authorList>
            <person name="Xin F."/>
            <person name="Jiang Y."/>
        </authorList>
    </citation>
    <scope>NUCLEOTIDE SEQUENCE [LARGE SCALE GENOMIC DNA]</scope>
    <source>
        <strain evidence="2 4">M5</strain>
    </source>
</reference>
<dbReference type="EMBL" id="NKHD01000002">
    <property type="protein sequence ID" value="OXT09451.1"/>
    <property type="molecule type" value="Genomic_DNA"/>
</dbReference>
<dbReference type="Pfam" id="PF11007">
    <property type="entry name" value="CotJA"/>
    <property type="match status" value="1"/>
</dbReference>
<proteinExistence type="predicted"/>
<protein>
    <submittedName>
        <fullName evidence="2">Spore coat associated protein CotJA</fullName>
    </submittedName>
    <submittedName>
        <fullName evidence="1">Spore coat associated protein JA</fullName>
    </submittedName>
</protein>
<sequence length="60" mass="7136">MYDYNDLYIQTYDMSQKGLAEAYIPMQKYVSSYPPEQGLRRGTIFPELDKPYIEEKARGY</sequence>
<dbReference type="GeneID" id="93863723"/>
<dbReference type="OMA" id="EAYIPMQ"/>